<name>A0A9N7Z3L4_PLEPL</name>
<accession>A0A9N7Z3L4</accession>
<organism evidence="2 3">
    <name type="scientific">Pleuronectes platessa</name>
    <name type="common">European plaice</name>
    <dbReference type="NCBI Taxonomy" id="8262"/>
    <lineage>
        <taxon>Eukaryota</taxon>
        <taxon>Metazoa</taxon>
        <taxon>Chordata</taxon>
        <taxon>Craniata</taxon>
        <taxon>Vertebrata</taxon>
        <taxon>Euteleostomi</taxon>
        <taxon>Actinopterygii</taxon>
        <taxon>Neopterygii</taxon>
        <taxon>Teleostei</taxon>
        <taxon>Neoteleostei</taxon>
        <taxon>Acanthomorphata</taxon>
        <taxon>Carangaria</taxon>
        <taxon>Pleuronectiformes</taxon>
        <taxon>Pleuronectoidei</taxon>
        <taxon>Pleuronectidae</taxon>
        <taxon>Pleuronectes</taxon>
    </lineage>
</organism>
<evidence type="ECO:0000256" key="1">
    <source>
        <dbReference type="SAM" id="MobiDB-lite"/>
    </source>
</evidence>
<evidence type="ECO:0000313" key="2">
    <source>
        <dbReference type="EMBL" id="CAB1448604.1"/>
    </source>
</evidence>
<sequence length="201" mass="21833">MAGKPEQNLCVKPPTWTECLCGNTDQQSASIIHNTRPKGLEPTGTRCEEPGPERGGEERPAHREQEAAGADEWRLSRSHPGEDSSASGLGTRSVLPDASLPEPDAETTGIQDGIQKGSFSPRKHQTVPRVFGFDPRCYVAPGSNTRADEGLELRCGFKKKTRRPSRPLDYCLWKPEPTCGCCFPASPAPHAATQPADTRTQ</sequence>
<evidence type="ECO:0000313" key="3">
    <source>
        <dbReference type="Proteomes" id="UP001153269"/>
    </source>
</evidence>
<comment type="caution">
    <text evidence="2">The sequence shown here is derived from an EMBL/GenBank/DDBJ whole genome shotgun (WGS) entry which is preliminary data.</text>
</comment>
<gene>
    <name evidence="2" type="ORF">PLEPLA_LOCUS36254</name>
</gene>
<dbReference type="Proteomes" id="UP001153269">
    <property type="component" value="Unassembled WGS sequence"/>
</dbReference>
<reference evidence="2" key="1">
    <citation type="submission" date="2020-03" db="EMBL/GenBank/DDBJ databases">
        <authorList>
            <person name="Weist P."/>
        </authorList>
    </citation>
    <scope>NUCLEOTIDE SEQUENCE</scope>
</reference>
<protein>
    <submittedName>
        <fullName evidence="2">Uncharacterized protein</fullName>
    </submittedName>
</protein>
<proteinExistence type="predicted"/>
<keyword evidence="3" id="KW-1185">Reference proteome</keyword>
<dbReference type="EMBL" id="CADEAL010003983">
    <property type="protein sequence ID" value="CAB1448604.1"/>
    <property type="molecule type" value="Genomic_DNA"/>
</dbReference>
<feature type="region of interest" description="Disordered" evidence="1">
    <location>
        <begin position="28"/>
        <end position="126"/>
    </location>
</feature>
<dbReference type="AlphaFoldDB" id="A0A9N7Z3L4"/>
<feature type="compositionally biased region" description="Basic and acidic residues" evidence="1">
    <location>
        <begin position="46"/>
        <end position="82"/>
    </location>
</feature>